<dbReference type="PANTHER" id="PTHR30250:SF11">
    <property type="entry name" value="O-ANTIGEN TRANSPORTER-RELATED"/>
    <property type="match status" value="1"/>
</dbReference>
<feature type="transmembrane region" description="Helical" evidence="6">
    <location>
        <begin position="122"/>
        <end position="143"/>
    </location>
</feature>
<keyword evidence="8" id="KW-1185">Reference proteome</keyword>
<keyword evidence="4 6" id="KW-1133">Transmembrane helix</keyword>
<feature type="transmembrane region" description="Helical" evidence="6">
    <location>
        <begin position="155"/>
        <end position="174"/>
    </location>
</feature>
<evidence type="ECO:0000256" key="2">
    <source>
        <dbReference type="ARBA" id="ARBA00022475"/>
    </source>
</evidence>
<dbReference type="PANTHER" id="PTHR30250">
    <property type="entry name" value="PST FAMILY PREDICTED COLANIC ACID TRANSPORTER"/>
    <property type="match status" value="1"/>
</dbReference>
<evidence type="ECO:0000313" key="8">
    <source>
        <dbReference type="Proteomes" id="UP000619838"/>
    </source>
</evidence>
<reference evidence="7 8" key="1">
    <citation type="journal article" date="2020" name="Microorganisms">
        <title>Simultaneous Genome Sequencing of Prosthecochloris ethylica and Desulfuromonas acetoxidans within a Syntrophic Mixture Reveals Unique Pili and Protein Interactions.</title>
        <authorList>
            <person name="Kyndt J.A."/>
            <person name="Van Beeumen J.J."/>
            <person name="Meyer T.E."/>
        </authorList>
    </citation>
    <scope>NUCLEOTIDE SEQUENCE [LARGE SCALE GENOMIC DNA]</scope>
    <source>
        <strain evidence="7 8">N3</strain>
    </source>
</reference>
<feature type="transmembrane region" description="Helical" evidence="6">
    <location>
        <begin position="12"/>
        <end position="34"/>
    </location>
</feature>
<dbReference type="RefSeq" id="WP_175187414.1">
    <property type="nucleotide sequence ID" value="NZ_JABVZQ010000008.1"/>
</dbReference>
<evidence type="ECO:0000256" key="3">
    <source>
        <dbReference type="ARBA" id="ARBA00022692"/>
    </source>
</evidence>
<feature type="transmembrane region" description="Helical" evidence="6">
    <location>
        <begin position="84"/>
        <end position="110"/>
    </location>
</feature>
<feature type="transmembrane region" description="Helical" evidence="6">
    <location>
        <begin position="299"/>
        <end position="321"/>
    </location>
</feature>
<evidence type="ECO:0000256" key="6">
    <source>
        <dbReference type="SAM" id="Phobius"/>
    </source>
</evidence>
<keyword evidence="2" id="KW-1003">Cell membrane</keyword>
<feature type="transmembrane region" description="Helical" evidence="6">
    <location>
        <begin position="180"/>
        <end position="199"/>
    </location>
</feature>
<proteinExistence type="predicted"/>
<keyword evidence="5 6" id="KW-0472">Membrane</keyword>
<accession>A0ABR9XRP5</accession>
<dbReference type="Proteomes" id="UP000619838">
    <property type="component" value="Unassembled WGS sequence"/>
</dbReference>
<feature type="transmembrane region" description="Helical" evidence="6">
    <location>
        <begin position="394"/>
        <end position="417"/>
    </location>
</feature>
<dbReference type="Pfam" id="PF01943">
    <property type="entry name" value="Polysacc_synt"/>
    <property type="match status" value="1"/>
</dbReference>
<feature type="transmembrane region" description="Helical" evidence="6">
    <location>
        <begin position="333"/>
        <end position="349"/>
    </location>
</feature>
<feature type="transmembrane region" description="Helical" evidence="6">
    <location>
        <begin position="46"/>
        <end position="63"/>
    </location>
</feature>
<sequence>MMQKMKHILQNNNVLSLAATGGGAVLGFASFILLVKSLDRDVFGAWAFYLSTSTMLEMGKTGFVQTPLVRHLASAQNRQEKERVIASAFIISLGLTMLLSIGVGLTAILFPSLLQNTTFSLFFIGFPFYTIATLPHNFASWIFQAEHRFDKVLAVRLVPRILFILLLLVALTIASPEPSTILACHIFSLVLASIVSWLLSGIRFATLLNVSRPVLEKLTGFGKYSTGTLIGSNLLRSSDITILGIVLGADAVAVYHVAQKIVEFIEIPLRSLASVAFPRLSRDAMTNLKESVTGTLRSYALPLTLLIIPVAVLSFIYAAPVVTLLGGSLYDDAVLIVRIFAVSLLFFPFDRFTGVILDSINRPDLNFYKVMAMLAVNIIGDIVVLQLFGTAASVAAVTIATFMSGAVWGGFVIYTHVFQKPENTLQ</sequence>
<evidence type="ECO:0000313" key="7">
    <source>
        <dbReference type="EMBL" id="MBF0636664.1"/>
    </source>
</evidence>
<evidence type="ECO:0000256" key="5">
    <source>
        <dbReference type="ARBA" id="ARBA00023136"/>
    </source>
</evidence>
<organism evidence="7 8">
    <name type="scientific">Prosthecochloris ethylica</name>
    <dbReference type="NCBI Taxonomy" id="2743976"/>
    <lineage>
        <taxon>Bacteria</taxon>
        <taxon>Pseudomonadati</taxon>
        <taxon>Chlorobiota</taxon>
        <taxon>Chlorobiia</taxon>
        <taxon>Chlorobiales</taxon>
        <taxon>Chlorobiaceae</taxon>
        <taxon>Prosthecochloris</taxon>
    </lineage>
</organism>
<comment type="caution">
    <text evidence="7">The sequence shown here is derived from an EMBL/GenBank/DDBJ whole genome shotgun (WGS) entry which is preliminary data.</text>
</comment>
<name>A0ABR9XRP5_9CHLB</name>
<dbReference type="InterPro" id="IPR002797">
    <property type="entry name" value="Polysacc_synth"/>
</dbReference>
<evidence type="ECO:0000256" key="1">
    <source>
        <dbReference type="ARBA" id="ARBA00004651"/>
    </source>
</evidence>
<evidence type="ECO:0000256" key="4">
    <source>
        <dbReference type="ARBA" id="ARBA00022989"/>
    </source>
</evidence>
<keyword evidence="3 6" id="KW-0812">Transmembrane</keyword>
<dbReference type="EMBL" id="JADGII010000007">
    <property type="protein sequence ID" value="MBF0636664.1"/>
    <property type="molecule type" value="Genomic_DNA"/>
</dbReference>
<comment type="subcellular location">
    <subcellularLocation>
        <location evidence="1">Cell membrane</location>
        <topology evidence="1">Multi-pass membrane protein</topology>
    </subcellularLocation>
</comment>
<protein>
    <submittedName>
        <fullName evidence="7">Oligosaccharide flippase family protein</fullName>
    </submittedName>
</protein>
<gene>
    <name evidence="7" type="ORF">INT08_05670</name>
</gene>
<dbReference type="InterPro" id="IPR050833">
    <property type="entry name" value="Poly_Biosynth_Transport"/>
</dbReference>
<feature type="transmembrane region" description="Helical" evidence="6">
    <location>
        <begin position="370"/>
        <end position="388"/>
    </location>
</feature>